<feature type="repeat" description="WD" evidence="3">
    <location>
        <begin position="197"/>
        <end position="239"/>
    </location>
</feature>
<dbReference type="InterPro" id="IPR019775">
    <property type="entry name" value="WD40_repeat_CS"/>
</dbReference>
<organism evidence="5">
    <name type="scientific">Thrips palmi</name>
    <name type="common">Melon thrips</name>
    <dbReference type="NCBI Taxonomy" id="161013"/>
    <lineage>
        <taxon>Eukaryota</taxon>
        <taxon>Metazoa</taxon>
        <taxon>Ecdysozoa</taxon>
        <taxon>Arthropoda</taxon>
        <taxon>Hexapoda</taxon>
        <taxon>Insecta</taxon>
        <taxon>Pterygota</taxon>
        <taxon>Neoptera</taxon>
        <taxon>Paraneoptera</taxon>
        <taxon>Thysanoptera</taxon>
        <taxon>Terebrantia</taxon>
        <taxon>Thripoidea</taxon>
        <taxon>Thripidae</taxon>
        <taxon>Thrips</taxon>
    </lineage>
</organism>
<gene>
    <name evidence="5" type="primary">LOC117644389</name>
</gene>
<dbReference type="InterPro" id="IPR001680">
    <property type="entry name" value="WD40_rpt"/>
</dbReference>
<dbReference type="KEGG" id="tpal:117644389"/>
<dbReference type="RefSeq" id="XP_034239696.1">
    <property type="nucleotide sequence ID" value="XM_034383805.1"/>
</dbReference>
<dbReference type="PROSITE" id="PS50082">
    <property type="entry name" value="WD_REPEATS_2"/>
    <property type="match status" value="1"/>
</dbReference>
<sequence length="385" mass="41469">MSLSARSSAVGLGNPSLLTLPPVLHSAQPQPDGDVYLINVMGAKGALNVAYTADKKLLTVGDTAGGIRVYKTGKSDELCCLSLQLAVQGRSRKHADKAEKPWAGKAVAVTCLRPWPMQPAEPTLLASYADGKVRLWDVMHGVVKAVVTEDRQCLGMAVAPDSSCFVTLGEDGGVHLYDAETFQLVTKMEHSGFSDVVDGHKSRTFSGAFHPLDPNCVATGGWDNLIQFWDIRLAQSTRHCGDAHVGGTESLDFSANGNELMSCSWRNNDQLQIWDSASATLIETLRPDRIKSYLYAGRYLSENMLCCGGSNANLFRLVHIGQKVTVGTISGLAHGVFSIALGPIGAQIRPNPSLNNGKNLLPHNKYKCPRVAVCSDSKVMELEVY</sequence>
<dbReference type="InterPro" id="IPR036322">
    <property type="entry name" value="WD40_repeat_dom_sf"/>
</dbReference>
<keyword evidence="1 3" id="KW-0853">WD repeat</keyword>
<dbReference type="InParanoid" id="A0A6P8YRQ7"/>
<accession>A0A6P8YRQ7</accession>
<evidence type="ECO:0000256" key="3">
    <source>
        <dbReference type="PROSITE-ProRule" id="PRU00221"/>
    </source>
</evidence>
<dbReference type="Proteomes" id="UP000515158">
    <property type="component" value="Unplaced"/>
</dbReference>
<evidence type="ECO:0000313" key="5">
    <source>
        <dbReference type="RefSeq" id="XP_034239696.1"/>
    </source>
</evidence>
<keyword evidence="4" id="KW-1185">Reference proteome</keyword>
<evidence type="ECO:0000256" key="1">
    <source>
        <dbReference type="ARBA" id="ARBA00022574"/>
    </source>
</evidence>
<evidence type="ECO:0000313" key="4">
    <source>
        <dbReference type="Proteomes" id="UP000515158"/>
    </source>
</evidence>
<dbReference type="OrthoDB" id="10251741at2759"/>
<dbReference type="Pfam" id="PF00400">
    <property type="entry name" value="WD40"/>
    <property type="match status" value="2"/>
</dbReference>
<dbReference type="PANTHER" id="PTHR47822">
    <property type="entry name" value="CARBOHYDRATE BINDING DOMAIN CONTAINING PROTEIN"/>
    <property type="match status" value="1"/>
</dbReference>
<keyword evidence="2" id="KW-0677">Repeat</keyword>
<dbReference type="AlphaFoldDB" id="A0A6P8YRQ7"/>
<dbReference type="PROSITE" id="PS00678">
    <property type="entry name" value="WD_REPEATS_1"/>
    <property type="match status" value="1"/>
</dbReference>
<dbReference type="PANTHER" id="PTHR47822:SF2">
    <property type="entry name" value="F-BOX AND WD-40 DOMAIN PROTEIN 7"/>
    <property type="match status" value="1"/>
</dbReference>
<dbReference type="Gene3D" id="2.130.10.10">
    <property type="entry name" value="YVTN repeat-like/Quinoprotein amine dehydrogenase"/>
    <property type="match status" value="1"/>
</dbReference>
<protein>
    <submittedName>
        <fullName evidence="5">POC1 centriolar protein homolog A-like</fullName>
    </submittedName>
</protein>
<dbReference type="GeneID" id="117644389"/>
<name>A0A6P8YRQ7_THRPL</name>
<dbReference type="SUPFAM" id="SSF50978">
    <property type="entry name" value="WD40 repeat-like"/>
    <property type="match status" value="1"/>
</dbReference>
<dbReference type="SMART" id="SM00320">
    <property type="entry name" value="WD40"/>
    <property type="match status" value="4"/>
</dbReference>
<reference evidence="5" key="1">
    <citation type="submission" date="2025-08" db="UniProtKB">
        <authorList>
            <consortium name="RefSeq"/>
        </authorList>
    </citation>
    <scope>IDENTIFICATION</scope>
    <source>
        <tissue evidence="5">Total insect</tissue>
    </source>
</reference>
<dbReference type="InterPro" id="IPR015943">
    <property type="entry name" value="WD40/YVTN_repeat-like_dom_sf"/>
</dbReference>
<proteinExistence type="predicted"/>
<evidence type="ECO:0000256" key="2">
    <source>
        <dbReference type="ARBA" id="ARBA00022737"/>
    </source>
</evidence>